<dbReference type="AlphaFoldDB" id="X1V8H7"/>
<keyword evidence="1" id="KW-0472">Membrane</keyword>
<sequence>TPLDTVSINAFEDTLNSSGVYYYSIIASNDYGNSDLSNVQSVEIIEMETGGLFTDFNWGEIIVIVGIVGAIQIILTVTMVVLLKSGSKPTKKRK</sequence>
<accession>X1V8H7</accession>
<feature type="transmembrane region" description="Helical" evidence="1">
    <location>
        <begin position="61"/>
        <end position="83"/>
    </location>
</feature>
<keyword evidence="1" id="KW-0812">Transmembrane</keyword>
<organism evidence="2">
    <name type="scientific">marine sediment metagenome</name>
    <dbReference type="NCBI Taxonomy" id="412755"/>
    <lineage>
        <taxon>unclassified sequences</taxon>
        <taxon>metagenomes</taxon>
        <taxon>ecological metagenomes</taxon>
    </lineage>
</organism>
<evidence type="ECO:0000256" key="1">
    <source>
        <dbReference type="SAM" id="Phobius"/>
    </source>
</evidence>
<name>X1V8H7_9ZZZZ</name>
<proteinExistence type="predicted"/>
<gene>
    <name evidence="2" type="ORF">S12H4_30044</name>
</gene>
<evidence type="ECO:0000313" key="2">
    <source>
        <dbReference type="EMBL" id="GAJ01530.1"/>
    </source>
</evidence>
<comment type="caution">
    <text evidence="2">The sequence shown here is derived from an EMBL/GenBank/DDBJ whole genome shotgun (WGS) entry which is preliminary data.</text>
</comment>
<protein>
    <recommendedName>
        <fullName evidence="3">Fibronectin type-III domain-containing protein</fullName>
    </recommendedName>
</protein>
<keyword evidence="1" id="KW-1133">Transmembrane helix</keyword>
<evidence type="ECO:0008006" key="3">
    <source>
        <dbReference type="Google" id="ProtNLM"/>
    </source>
</evidence>
<dbReference type="EMBL" id="BARW01017380">
    <property type="protein sequence ID" value="GAJ01530.1"/>
    <property type="molecule type" value="Genomic_DNA"/>
</dbReference>
<reference evidence="2" key="1">
    <citation type="journal article" date="2014" name="Front. Microbiol.">
        <title>High frequency of phylogenetically diverse reductive dehalogenase-homologous genes in deep subseafloor sedimentary metagenomes.</title>
        <authorList>
            <person name="Kawai M."/>
            <person name="Futagami T."/>
            <person name="Toyoda A."/>
            <person name="Takaki Y."/>
            <person name="Nishi S."/>
            <person name="Hori S."/>
            <person name="Arai W."/>
            <person name="Tsubouchi T."/>
            <person name="Morono Y."/>
            <person name="Uchiyama I."/>
            <person name="Ito T."/>
            <person name="Fujiyama A."/>
            <person name="Inagaki F."/>
            <person name="Takami H."/>
        </authorList>
    </citation>
    <scope>NUCLEOTIDE SEQUENCE</scope>
    <source>
        <strain evidence="2">Expedition CK06-06</strain>
    </source>
</reference>
<feature type="non-terminal residue" evidence="2">
    <location>
        <position position="1"/>
    </location>
</feature>